<keyword evidence="12" id="KW-0325">Glycoprotein</keyword>
<dbReference type="InterPro" id="IPR000719">
    <property type="entry name" value="Prot_kinase_dom"/>
</dbReference>
<evidence type="ECO:0000256" key="8">
    <source>
        <dbReference type="ARBA" id="ARBA00022777"/>
    </source>
</evidence>
<dbReference type="AlphaFoldDB" id="A0A1D6RPR1"/>
<dbReference type="GO" id="GO:0009791">
    <property type="term" value="P:post-embryonic development"/>
    <property type="evidence" value="ECO:0007669"/>
    <property type="project" value="UniProtKB-ARBA"/>
</dbReference>
<sequence length="1149" mass="123519">MSRISLLLLLHLLLLILPPATSVTPQSPTAVLLSFLASLPEASQRILLPSWQSSTNTSANGSSATTQHCAFRGVTCTAAGAVTALNLSGLGLAGALAASAPRLCALPTALSSLDLSGNVFAGPVPAALAACSGVATVLLARNRLTGPVPAELLSSRQLRKLDLGGNALTGEIPTVPATGASVLEHLDLSNNSLSGAIPPELLAALPGIRVLNLSTNALSGPLPEFPAHCRLTYLAVDGNGGITGELPRSLANCGNLTDMILSYNKIGGTVPDFFASLPRLQQLFLDDNSFVGELPASIGELADLESLAVSKNGMTGPVPETIGRCKSLTMLYLNGNRFNGSIPRFVGNLSRLQRFSMADNGIAGTIPREIGKCRELVELQLQNNSLSGTIPPEFGELGRLRKLALFKNTLHGTVPPALWQMPGMEELQLYNNSLSGEVPARITQSRKLRELILAFNNFTGEVPGALGLDTTHGLVRVDLTGNRFHGAIPPGLCTGGRLAVLVVGHNQFSGGIPGEIAECQSLWRVRLNDNRFSGSLLLPEDMGTNTGWSFVDLSGNRFDGRIPSVLGSWRNLTMLDLSGNSFSGPIPHELGALSMIGTLRLSSNRLTGPIPRQFKNCKRLFRLDLGGNLLNGSIPAEVATLDSLQYLLLNGNKLTGTIPDSFTATQGLLELDLGGNSLEGAIPPSLGNLQYISRNLNLSNNRLSGQIPSSLGNLRSLEVLDLSANSLSGPIPWQLSNMISLSAVNVSFNELSGQLPAGNWAKLAEESPDAFRGNAHLCIHPGNAPCSRDQSRKTRRRNTQVIVALLLSTFTVMVAALCAIHYIVKRSKHLSAKNGSVRNLDSTEELPEDLTYEDILRATDNLSEKYVIGKGRHGTVYKTQFAVGKQWAVKTVDLSRCGFPIEMKILNTVRHRNIVRMAGYCIRRNVGMILYEYMPEGTLFELLHERTPQVALDWTARHLIALGAAEGLSYLHHDCLPMIVHRDVKSSNILMDAELVPKITDFGMGKIVGDEDADATVSVVVGTLGYIAPEQGYSTRLTEKSDVYSYGVVLLELLTRKMPVDPAFGDGVDIVTWMRSNLTSTQADHGSVMSCLEEEITYWPEHEQAKALDLLDLAVSCTQTACQSRPSMREVVNILMRIDESIIISELHK</sequence>
<dbReference type="Gramene" id="TraesLDM2D03G01107270.1">
    <property type="protein sequence ID" value="TraesLDM2D03G01107270.1"/>
    <property type="gene ID" value="TraesLDM2D03G01107270"/>
</dbReference>
<dbReference type="Gramene" id="TraesSTA2D03G01094710.1">
    <property type="protein sequence ID" value="TraesSTA2D03G01094710.1"/>
    <property type="gene ID" value="TraesSTA2D03G01094710"/>
</dbReference>
<dbReference type="Gramene" id="TraesNOR2D03G01122050.1">
    <property type="protein sequence ID" value="TraesNOR2D03G01122050.1"/>
    <property type="gene ID" value="TraesNOR2D03G01122050"/>
</dbReference>
<organism evidence="17">
    <name type="scientific">Triticum aestivum</name>
    <name type="common">Wheat</name>
    <dbReference type="NCBI Taxonomy" id="4565"/>
    <lineage>
        <taxon>Eukaryota</taxon>
        <taxon>Viridiplantae</taxon>
        <taxon>Streptophyta</taxon>
        <taxon>Embryophyta</taxon>
        <taxon>Tracheophyta</taxon>
        <taxon>Spermatophyta</taxon>
        <taxon>Magnoliopsida</taxon>
        <taxon>Liliopsida</taxon>
        <taxon>Poales</taxon>
        <taxon>Poaceae</taxon>
        <taxon>BOP clade</taxon>
        <taxon>Pooideae</taxon>
        <taxon>Triticodae</taxon>
        <taxon>Triticeae</taxon>
        <taxon>Triticinae</taxon>
        <taxon>Triticum</taxon>
    </lineage>
</organism>
<dbReference type="Gramene" id="TraesJUL2D03G01112090.1">
    <property type="protein sequence ID" value="TraesJUL2D03G01112090.1"/>
    <property type="gene ID" value="TraesJUL2D03G01112090"/>
</dbReference>
<dbReference type="FunFam" id="3.80.10.10:FF:000385">
    <property type="entry name" value="Leucine-rich repeat family protein"/>
    <property type="match status" value="1"/>
</dbReference>
<dbReference type="Gramene" id="TraesJAG2D03G01109300.1">
    <property type="protein sequence ID" value="TraesJAG2D03G01109300.1"/>
    <property type="gene ID" value="TraesJAG2D03G01109300"/>
</dbReference>
<protein>
    <recommendedName>
        <fullName evidence="16">Protein kinase domain-containing protein</fullName>
    </recommendedName>
</protein>
<dbReference type="InterPro" id="IPR032675">
    <property type="entry name" value="LRR_dom_sf"/>
</dbReference>
<comment type="subcellular location">
    <subcellularLocation>
        <location evidence="1">Cell membrane</location>
        <topology evidence="1">Single-pass membrane protein</topology>
    </subcellularLocation>
</comment>
<keyword evidence="11 14" id="KW-0472">Membrane</keyword>
<dbReference type="Gramene" id="TraesCLE_scaffold_141680_01G000100.1">
    <property type="protein sequence ID" value="TraesCLE_scaffold_141680_01G000100.1"/>
    <property type="gene ID" value="TraesCLE_scaffold_141680_01G000100"/>
</dbReference>
<keyword evidence="4 14" id="KW-0812">Transmembrane</keyword>
<evidence type="ECO:0000313" key="18">
    <source>
        <dbReference type="Proteomes" id="UP000019116"/>
    </source>
</evidence>
<dbReference type="PANTHER" id="PTHR48007:SF76">
    <property type="entry name" value="OS03G0145102 PROTEIN"/>
    <property type="match status" value="1"/>
</dbReference>
<dbReference type="SMR" id="A0A1D6RPR1"/>
<evidence type="ECO:0000256" key="14">
    <source>
        <dbReference type="SAM" id="Phobius"/>
    </source>
</evidence>
<evidence type="ECO:0000256" key="13">
    <source>
        <dbReference type="PROSITE-ProRule" id="PRU10141"/>
    </source>
</evidence>
<dbReference type="GO" id="GO:0004672">
    <property type="term" value="F:protein kinase activity"/>
    <property type="evidence" value="ECO:0007669"/>
    <property type="project" value="InterPro"/>
</dbReference>
<dbReference type="CDD" id="cd14066">
    <property type="entry name" value="STKc_IRAK"/>
    <property type="match status" value="1"/>
</dbReference>
<dbReference type="SUPFAM" id="SSF56112">
    <property type="entry name" value="Protein kinase-like (PK-like)"/>
    <property type="match status" value="1"/>
</dbReference>
<feature type="signal peptide" evidence="15">
    <location>
        <begin position="1"/>
        <end position="22"/>
    </location>
</feature>
<dbReference type="InterPro" id="IPR011009">
    <property type="entry name" value="Kinase-like_dom_sf"/>
</dbReference>
<evidence type="ECO:0000256" key="9">
    <source>
        <dbReference type="ARBA" id="ARBA00022840"/>
    </source>
</evidence>
<keyword evidence="9 13" id="KW-0067">ATP-binding</keyword>
<evidence type="ECO:0000256" key="1">
    <source>
        <dbReference type="ARBA" id="ARBA00004162"/>
    </source>
</evidence>
<keyword evidence="18" id="KW-1185">Reference proteome</keyword>
<dbReference type="SMART" id="SM00220">
    <property type="entry name" value="S_TKc"/>
    <property type="match status" value="1"/>
</dbReference>
<dbReference type="RefSeq" id="XP_044330220.1">
    <property type="nucleotide sequence ID" value="XM_044474285.1"/>
</dbReference>
<evidence type="ECO:0000256" key="4">
    <source>
        <dbReference type="ARBA" id="ARBA00022692"/>
    </source>
</evidence>
<dbReference type="OrthoDB" id="676979at2759"/>
<dbReference type="Gramene" id="TraesMAC2D03G01104530.1">
    <property type="protein sequence ID" value="TraesMAC2D03G01104530.1"/>
    <property type="gene ID" value="TraesMAC2D03G01104530"/>
</dbReference>
<dbReference type="InterPro" id="IPR003591">
    <property type="entry name" value="Leu-rich_rpt_typical-subtyp"/>
</dbReference>
<evidence type="ECO:0000256" key="3">
    <source>
        <dbReference type="ARBA" id="ARBA00022679"/>
    </source>
</evidence>
<dbReference type="GO" id="GO:0005886">
    <property type="term" value="C:plasma membrane"/>
    <property type="evidence" value="ECO:0007669"/>
    <property type="project" value="UniProtKB-SubCell"/>
</dbReference>
<evidence type="ECO:0000256" key="12">
    <source>
        <dbReference type="ARBA" id="ARBA00023180"/>
    </source>
</evidence>
<dbReference type="Pfam" id="PF13855">
    <property type="entry name" value="LRR_8"/>
    <property type="match status" value="3"/>
</dbReference>
<evidence type="ECO:0000256" key="6">
    <source>
        <dbReference type="ARBA" id="ARBA00022737"/>
    </source>
</evidence>
<dbReference type="ExpressionAtlas" id="A0A1D6RPR1">
    <property type="expression patterns" value="baseline and differential"/>
</dbReference>
<evidence type="ECO:0000256" key="10">
    <source>
        <dbReference type="ARBA" id="ARBA00022989"/>
    </source>
</evidence>
<accession>A0A1D6RPR1</accession>
<reference evidence="17" key="1">
    <citation type="submission" date="2018-08" db="EMBL/GenBank/DDBJ databases">
        <authorList>
            <person name="Rossello M."/>
        </authorList>
    </citation>
    <scope>NUCLEOTIDE SEQUENCE [LARGE SCALE GENOMIC DNA]</scope>
    <source>
        <strain evidence="17">cv. Chinese Spring</strain>
    </source>
</reference>
<evidence type="ECO:0000259" key="16">
    <source>
        <dbReference type="PROSITE" id="PS50011"/>
    </source>
</evidence>
<dbReference type="PANTHER" id="PTHR48007">
    <property type="entry name" value="LEUCINE-RICH REPEAT RECEPTOR-LIKE PROTEIN KINASE PXC1"/>
    <property type="match status" value="1"/>
</dbReference>
<dbReference type="InterPro" id="IPR001611">
    <property type="entry name" value="Leu-rich_rpt"/>
</dbReference>
<dbReference type="EnsemblPlants" id="TraesCS2D02G088000.1">
    <property type="protein sequence ID" value="TraesCS2D02G088000.1"/>
    <property type="gene ID" value="TraesCS2D02G088000"/>
</dbReference>
<evidence type="ECO:0000256" key="2">
    <source>
        <dbReference type="ARBA" id="ARBA00022614"/>
    </source>
</evidence>
<keyword evidence="3" id="KW-0808">Transferase</keyword>
<dbReference type="SMART" id="SM00369">
    <property type="entry name" value="LRR_TYP"/>
    <property type="match status" value="7"/>
</dbReference>
<dbReference type="FunFam" id="1.10.510.10:FF:000290">
    <property type="entry name" value="LRR receptor-like serine/threonine-protein kinase ERECTA"/>
    <property type="match status" value="1"/>
</dbReference>
<dbReference type="Gramene" id="TraesKAR2D01G0033140.1">
    <property type="protein sequence ID" value="cds.TraesKAR2D01G0033140.1"/>
    <property type="gene ID" value="TraesKAR2D01G0033140"/>
</dbReference>
<keyword evidence="2" id="KW-0433">Leucine-rich repeat</keyword>
<dbReference type="Gramene" id="TraesWEE_scaffold_064484_01G000200.1">
    <property type="protein sequence ID" value="TraesWEE_scaffold_064484_01G000200.1"/>
    <property type="gene ID" value="TraesWEE_scaffold_064484_01G000200"/>
</dbReference>
<dbReference type="SUPFAM" id="SSF52058">
    <property type="entry name" value="L domain-like"/>
    <property type="match status" value="4"/>
</dbReference>
<dbReference type="GeneID" id="123051418"/>
<evidence type="ECO:0000313" key="17">
    <source>
        <dbReference type="EnsemblPlants" id="TraesCS2D02G088000.1"/>
    </source>
</evidence>
<keyword evidence="6" id="KW-0677">Repeat</keyword>
<keyword evidence="7 13" id="KW-0547">Nucleotide-binding</keyword>
<feature type="domain" description="Protein kinase" evidence="16">
    <location>
        <begin position="862"/>
        <end position="1149"/>
    </location>
</feature>
<evidence type="ECO:0000256" key="5">
    <source>
        <dbReference type="ARBA" id="ARBA00022729"/>
    </source>
</evidence>
<feature type="binding site" evidence="13">
    <location>
        <position position="890"/>
    </location>
    <ligand>
        <name>ATP</name>
        <dbReference type="ChEBI" id="CHEBI:30616"/>
    </ligand>
</feature>
<dbReference type="InterPro" id="IPR046959">
    <property type="entry name" value="PRK1-6/SRF4-like"/>
</dbReference>
<keyword evidence="10 14" id="KW-1133">Transmembrane helix</keyword>
<dbReference type="PRINTS" id="PR00019">
    <property type="entry name" value="LEURICHRPT"/>
</dbReference>
<evidence type="ECO:0000256" key="11">
    <source>
        <dbReference type="ARBA" id="ARBA00023136"/>
    </source>
</evidence>
<dbReference type="Gene3D" id="1.10.510.10">
    <property type="entry name" value="Transferase(Phosphotransferase) domain 1"/>
    <property type="match status" value="1"/>
</dbReference>
<dbReference type="Gene3D" id="3.80.10.10">
    <property type="entry name" value="Ribonuclease Inhibitor"/>
    <property type="match status" value="2"/>
</dbReference>
<dbReference type="STRING" id="4565.A0A1D6RPR1"/>
<keyword evidence="8" id="KW-0418">Kinase</keyword>
<gene>
    <name evidence="17" type="primary">LOC123051418</name>
</gene>
<dbReference type="InterPro" id="IPR008271">
    <property type="entry name" value="Ser/Thr_kinase_AS"/>
</dbReference>
<dbReference type="FunFam" id="3.80.10.10:FF:000233">
    <property type="entry name" value="Leucine-rich repeat receptor-like protein kinase TDR"/>
    <property type="match status" value="1"/>
</dbReference>
<feature type="transmembrane region" description="Helical" evidence="14">
    <location>
        <begin position="801"/>
        <end position="824"/>
    </location>
</feature>
<dbReference type="InterPro" id="IPR017441">
    <property type="entry name" value="Protein_kinase_ATP_BS"/>
</dbReference>
<dbReference type="Gene3D" id="3.30.200.20">
    <property type="entry name" value="Phosphorylase Kinase, domain 1"/>
    <property type="match status" value="1"/>
</dbReference>
<dbReference type="Gramene" id="TraesROB_scaffold_127471_01G000100.1">
    <property type="protein sequence ID" value="TraesROB_scaffold_127471_01G000100.1"/>
    <property type="gene ID" value="TraesROB_scaffold_127471_01G000100"/>
</dbReference>
<dbReference type="Proteomes" id="UP000019116">
    <property type="component" value="Chromosome 2D"/>
</dbReference>
<dbReference type="PROSITE" id="PS00108">
    <property type="entry name" value="PROTEIN_KINASE_ST"/>
    <property type="match status" value="1"/>
</dbReference>
<dbReference type="OMA" id="KFPMKCS"/>
<dbReference type="Gramene" id="TraesCAD_scaffold_086032_01G000100.1">
    <property type="protein sequence ID" value="TraesCAD_scaffold_086032_01G000100.1"/>
    <property type="gene ID" value="TraesCAD_scaffold_086032_01G000100"/>
</dbReference>
<feature type="chain" id="PRO_5043144194" description="Protein kinase domain-containing protein" evidence="15">
    <location>
        <begin position="23"/>
        <end position="1149"/>
    </location>
</feature>
<dbReference type="PROSITE" id="PS50011">
    <property type="entry name" value="PROTEIN_KINASE_DOM"/>
    <property type="match status" value="1"/>
</dbReference>
<reference evidence="17" key="2">
    <citation type="submission" date="2018-10" db="UniProtKB">
        <authorList>
            <consortium name="EnsemblPlants"/>
        </authorList>
    </citation>
    <scope>IDENTIFICATION</scope>
</reference>
<dbReference type="Gramene" id="TraesSYM2D03G01120070.1">
    <property type="protein sequence ID" value="TraesSYM2D03G01120070.1"/>
    <property type="gene ID" value="TraesSYM2D03G01120070"/>
</dbReference>
<evidence type="ECO:0000256" key="15">
    <source>
        <dbReference type="SAM" id="SignalP"/>
    </source>
</evidence>
<name>A0A1D6RPR1_WHEAT</name>
<proteinExistence type="predicted"/>
<dbReference type="PROSITE" id="PS00107">
    <property type="entry name" value="PROTEIN_KINASE_ATP"/>
    <property type="match status" value="1"/>
</dbReference>
<dbReference type="FunFam" id="3.80.10.10:FF:000041">
    <property type="entry name" value="LRR receptor-like serine/threonine-protein kinase ERECTA"/>
    <property type="match status" value="1"/>
</dbReference>
<dbReference type="Gramene" id="TraesPARA_EIv1.0_0644440.1">
    <property type="protein sequence ID" value="TraesPARA_EIv1.0_0644440.1.CDS"/>
    <property type="gene ID" value="TraesPARA_EIv1.0_0644440"/>
</dbReference>
<keyword evidence="5 15" id="KW-0732">Signal</keyword>
<dbReference type="Gramene" id="TraesARI2D03G01122330.1">
    <property type="protein sequence ID" value="TraesARI2D03G01122330.1"/>
    <property type="gene ID" value="TraesARI2D03G01122330"/>
</dbReference>
<dbReference type="Gramene" id="TraesLAC2D03G01057760.1">
    <property type="protein sequence ID" value="TraesLAC2D03G01057760.1"/>
    <property type="gene ID" value="TraesLAC2D03G01057760"/>
</dbReference>
<dbReference type="GO" id="GO:0005524">
    <property type="term" value="F:ATP binding"/>
    <property type="evidence" value="ECO:0007669"/>
    <property type="project" value="UniProtKB-UniRule"/>
</dbReference>
<dbReference type="Gramene" id="TraesCS2D02G088000.1">
    <property type="protein sequence ID" value="TraesCS2D02G088000.1"/>
    <property type="gene ID" value="TraesCS2D02G088000"/>
</dbReference>
<dbReference type="Gramene" id="TraesCS2D03G0175600.1">
    <property type="protein sequence ID" value="TraesCS2D03G0175600.1.CDS"/>
    <property type="gene ID" value="TraesCS2D03G0175600"/>
</dbReference>
<dbReference type="Pfam" id="PF00560">
    <property type="entry name" value="LRR_1"/>
    <property type="match status" value="6"/>
</dbReference>
<dbReference type="Pfam" id="PF00069">
    <property type="entry name" value="Pkinase"/>
    <property type="match status" value="1"/>
</dbReference>
<evidence type="ECO:0000256" key="7">
    <source>
        <dbReference type="ARBA" id="ARBA00022741"/>
    </source>
</evidence>